<sequence>MFKLFNDLYKYQSYFIDNSNFLDLLDPFIGELEAMRLSVSSVAVKEFWKPLEVEVFHNEGTVDLPDLSIWRLGLVVMTKRAYESLVSLLSPFGEFLPVKLLGETGYLYHCTNIRQFSDSEVTYRMHGDIFAGVSSLKFSEGFNDHCVTGIHKVCSDTYFSKEVAMVIKEQNLTGLLLSDDLTLMAPY</sequence>
<proteinExistence type="predicted"/>
<dbReference type="GeneID" id="79178488"/>
<evidence type="ECO:0000313" key="2">
    <source>
        <dbReference type="Proteomes" id="UP000011866"/>
    </source>
</evidence>
<name>M5DSZ0_9GAMM</name>
<keyword evidence="2" id="KW-1185">Reference proteome</keyword>
<organism evidence="1 2">
    <name type="scientific">Thalassolituus oleivorans MIL-1</name>
    <dbReference type="NCBI Taxonomy" id="1298593"/>
    <lineage>
        <taxon>Bacteria</taxon>
        <taxon>Pseudomonadati</taxon>
        <taxon>Pseudomonadota</taxon>
        <taxon>Gammaproteobacteria</taxon>
        <taxon>Oceanospirillales</taxon>
        <taxon>Oceanospirillaceae</taxon>
        <taxon>Thalassolituus</taxon>
    </lineage>
</organism>
<dbReference type="Proteomes" id="UP000011866">
    <property type="component" value="Chromosome"/>
</dbReference>
<protein>
    <submittedName>
        <fullName evidence="1">Uncharacterized protein</fullName>
    </submittedName>
</protein>
<reference evidence="1 2" key="1">
    <citation type="journal article" date="2013" name="Genome Announc.">
        <title>Genome Sequence of Thalassolituus oleivorans MIL-1 (DSM 14913T).</title>
        <authorList>
            <person name="Golyshin P.N."/>
            <person name="Werner J."/>
            <person name="Chernikova T.N."/>
            <person name="Tran H."/>
            <person name="Ferrer M."/>
            <person name="Yakimov M.M."/>
            <person name="Teeling H."/>
            <person name="Golyshina O.V."/>
        </authorList>
    </citation>
    <scope>NUCLEOTIDE SEQUENCE [LARGE SCALE GENOMIC DNA]</scope>
    <source>
        <strain evidence="1 2">MIL-1</strain>
    </source>
</reference>
<dbReference type="KEGG" id="tol:TOL_2225"/>
<dbReference type="HOGENOM" id="CLU_1447002_0_0_6"/>
<gene>
    <name evidence="1" type="ORF">TOL_2225</name>
</gene>
<evidence type="ECO:0000313" key="1">
    <source>
        <dbReference type="EMBL" id="CCU72629.1"/>
    </source>
</evidence>
<dbReference type="RefSeq" id="WP_015487347.1">
    <property type="nucleotide sequence ID" value="NC_020888.1"/>
</dbReference>
<dbReference type="EMBL" id="HF680312">
    <property type="protein sequence ID" value="CCU72629.1"/>
    <property type="molecule type" value="Genomic_DNA"/>
</dbReference>
<accession>M5DSZ0</accession>
<dbReference type="AlphaFoldDB" id="M5DSZ0"/>